<evidence type="ECO:0000313" key="1">
    <source>
        <dbReference type="EMBL" id="MBC2398633.1"/>
    </source>
</evidence>
<dbReference type="InterPro" id="IPR016024">
    <property type="entry name" value="ARM-type_fold"/>
</dbReference>
<keyword evidence="2" id="KW-1185">Reference proteome</keyword>
<dbReference type="Proteomes" id="UP000563151">
    <property type="component" value="Unassembled WGS sequence"/>
</dbReference>
<organism evidence="1 2">
    <name type="scientific">Clostridium tetanomorphum</name>
    <dbReference type="NCBI Taxonomy" id="1553"/>
    <lineage>
        <taxon>Bacteria</taxon>
        <taxon>Bacillati</taxon>
        <taxon>Bacillota</taxon>
        <taxon>Clostridia</taxon>
        <taxon>Eubacteriales</taxon>
        <taxon>Clostridiaceae</taxon>
        <taxon>Clostridium</taxon>
    </lineage>
</organism>
<gene>
    <name evidence="1" type="ORF">HGG79_12745</name>
</gene>
<dbReference type="SUPFAM" id="SSF48371">
    <property type="entry name" value="ARM repeat"/>
    <property type="match status" value="1"/>
</dbReference>
<name>A0A923J2J9_CLOTT</name>
<dbReference type="RefSeq" id="WP_035148083.1">
    <property type="nucleotide sequence ID" value="NZ_JAAZWO010000016.1"/>
</dbReference>
<dbReference type="Pfam" id="PF13646">
    <property type="entry name" value="HEAT_2"/>
    <property type="match status" value="1"/>
</dbReference>
<reference evidence="1 2" key="1">
    <citation type="submission" date="2020-04" db="EMBL/GenBank/DDBJ databases">
        <title>Genomic insights into acetone-butanol-ethanol (ABE) fermentation by sequencing solventogenic clostridia strains.</title>
        <authorList>
            <person name="Brown S."/>
        </authorList>
    </citation>
    <scope>NUCLEOTIDE SEQUENCE [LARGE SCALE GENOMIC DNA]</scope>
    <source>
        <strain evidence="1 2">DJ011</strain>
    </source>
</reference>
<accession>A0A923J2J9</accession>
<dbReference type="InterPro" id="IPR011989">
    <property type="entry name" value="ARM-like"/>
</dbReference>
<protein>
    <submittedName>
        <fullName evidence="1">HEAT repeat domain-containing protein</fullName>
    </submittedName>
</protein>
<dbReference type="Gene3D" id="1.25.10.10">
    <property type="entry name" value="Leucine-rich Repeat Variant"/>
    <property type="match status" value="1"/>
</dbReference>
<dbReference type="AlphaFoldDB" id="A0A923J2J9"/>
<comment type="caution">
    <text evidence="1">The sequence shown here is derived from an EMBL/GenBank/DDBJ whole genome shotgun (WGS) entry which is preliminary data.</text>
</comment>
<proteinExistence type="predicted"/>
<evidence type="ECO:0000313" key="2">
    <source>
        <dbReference type="Proteomes" id="UP000563151"/>
    </source>
</evidence>
<sequence length="630" mass="72500">MSIELLIELQKECTELAVAGTDLSIGNFKLEKLLPKFEKIGEKIKLFKMVSDRIKNLLNSEKEESADNLIALSTLVNAILLTQAQTGIEGKINVLEGCNKKINTCTQNRKIEPVVQALTSTGGGRYAVIEEAFKEGVFSDTRLLPLLIMGLDDKYAEIGQLIYDKLSLHSDEIPLSLLQETFNRQGKKGDALRLRLIAKGLEDGGRELCINLLEDSSKEVKVEAVTILGNFNDTEGILTDRTKAEILLEQAKSKIKDIRKAAYLGLVKINTEDAKEELKKAIKKSDYNIVLEVMEENYLENYENGVLNHADILVTGLKDAYGKMVKNNTLSNLDKIIEILKELRIYKSEEAFKFLIKCLEEDIMVDWEKTQYSNVMSVERYIINCIAEYENIPQEVLELIETRKERNGGRIFDLAFKVSLNNRKSEEVYGIYSPYFINKTIKKDILENALEHFSKYLGYTDRNCARHGWYRNLGEDEIKTMLEPVCKEFDKRWINIFKEYSAYGLLAYTIDEKDTATIEFMANKIKNFQHMKKDVRARFREYSIAFMDITIGLIKIGHEQAYEAILEDLKNPRSFSTMDEMLLFIPYLPQSYREDLKKFIKDSRNSDKYVSNSYEATRLITMEDILNSFK</sequence>
<dbReference type="EMBL" id="JAAZWO010000016">
    <property type="protein sequence ID" value="MBC2398633.1"/>
    <property type="molecule type" value="Genomic_DNA"/>
</dbReference>